<evidence type="ECO:0000256" key="5">
    <source>
        <dbReference type="ARBA" id="ARBA00022692"/>
    </source>
</evidence>
<feature type="transmembrane region" description="Helical" evidence="9">
    <location>
        <begin position="141"/>
        <end position="165"/>
    </location>
</feature>
<dbReference type="EMBL" id="JAYMYS010000006">
    <property type="protein sequence ID" value="KAK7389049.1"/>
    <property type="molecule type" value="Genomic_DNA"/>
</dbReference>
<feature type="transmembrane region" description="Helical" evidence="9">
    <location>
        <begin position="110"/>
        <end position="132"/>
    </location>
</feature>
<keyword evidence="7 9" id="KW-1133">Transmembrane helix</keyword>
<comment type="function">
    <text evidence="9">Mediates both low-affinity uptake and efflux of sugar across the membrane.</text>
</comment>
<evidence type="ECO:0000313" key="11">
    <source>
        <dbReference type="Proteomes" id="UP001386955"/>
    </source>
</evidence>
<organism evidence="10 11">
    <name type="scientific">Psophocarpus tetragonolobus</name>
    <name type="common">Winged bean</name>
    <name type="synonym">Dolichos tetragonolobus</name>
    <dbReference type="NCBI Taxonomy" id="3891"/>
    <lineage>
        <taxon>Eukaryota</taxon>
        <taxon>Viridiplantae</taxon>
        <taxon>Streptophyta</taxon>
        <taxon>Embryophyta</taxon>
        <taxon>Tracheophyta</taxon>
        <taxon>Spermatophyta</taxon>
        <taxon>Magnoliopsida</taxon>
        <taxon>eudicotyledons</taxon>
        <taxon>Gunneridae</taxon>
        <taxon>Pentapetalae</taxon>
        <taxon>rosids</taxon>
        <taxon>fabids</taxon>
        <taxon>Fabales</taxon>
        <taxon>Fabaceae</taxon>
        <taxon>Papilionoideae</taxon>
        <taxon>50 kb inversion clade</taxon>
        <taxon>NPAAA clade</taxon>
        <taxon>indigoferoid/millettioid clade</taxon>
        <taxon>Phaseoleae</taxon>
        <taxon>Psophocarpus</taxon>
    </lineage>
</organism>
<evidence type="ECO:0000256" key="4">
    <source>
        <dbReference type="ARBA" id="ARBA00022597"/>
    </source>
</evidence>
<reference evidence="10 11" key="1">
    <citation type="submission" date="2024-01" db="EMBL/GenBank/DDBJ databases">
        <title>The genomes of 5 underutilized Papilionoideae crops provide insights into root nodulation and disease resistanc.</title>
        <authorList>
            <person name="Jiang F."/>
        </authorList>
    </citation>
    <scope>NUCLEOTIDE SEQUENCE [LARGE SCALE GENOMIC DNA]</scope>
    <source>
        <strain evidence="10">DUOXIRENSHENG_FW03</strain>
        <tissue evidence="10">Leaves</tissue>
    </source>
</reference>
<dbReference type="GO" id="GO:0051260">
    <property type="term" value="P:protein homooligomerization"/>
    <property type="evidence" value="ECO:0007669"/>
    <property type="project" value="UniProtKB-ARBA"/>
</dbReference>
<keyword evidence="4 9" id="KW-0762">Sugar transport</keyword>
<evidence type="ECO:0000256" key="3">
    <source>
        <dbReference type="ARBA" id="ARBA00022448"/>
    </source>
</evidence>
<dbReference type="PANTHER" id="PTHR10791">
    <property type="entry name" value="RAG1-ACTIVATING PROTEIN 1"/>
    <property type="match status" value="1"/>
</dbReference>
<dbReference type="FunFam" id="1.20.1280.290:FF:000002">
    <property type="entry name" value="Bidirectional sugar transporter SWEET"/>
    <property type="match status" value="1"/>
</dbReference>
<comment type="similarity">
    <text evidence="2 9">Belongs to the SWEET sugar transporter family.</text>
</comment>
<comment type="caution">
    <text evidence="9">Lacks conserved residue(s) required for the propagation of feature annotation.</text>
</comment>
<feature type="transmembrane region" description="Helical" evidence="9">
    <location>
        <begin position="203"/>
        <end position="225"/>
    </location>
</feature>
<dbReference type="GO" id="GO:0016020">
    <property type="term" value="C:membrane"/>
    <property type="evidence" value="ECO:0007669"/>
    <property type="project" value="InterPro"/>
</dbReference>
<dbReference type="Proteomes" id="UP001386955">
    <property type="component" value="Unassembled WGS sequence"/>
</dbReference>
<comment type="caution">
    <text evidence="10">The sequence shown here is derived from an EMBL/GenBank/DDBJ whole genome shotgun (WGS) entry which is preliminary data.</text>
</comment>
<keyword evidence="5 9" id="KW-0812">Transmembrane</keyword>
<evidence type="ECO:0000256" key="1">
    <source>
        <dbReference type="ARBA" id="ARBA00004127"/>
    </source>
</evidence>
<sequence length="266" mass="30616">MLSDSRLGSELRRKRTFLWLKRKFISQHFKPISSLDATAMVNSNTIRTVIGIIGNVISFGLFMSPVPTFISIWKAKSVQNFKPDPYLATILNCGMWTFYGTPVVSEDNTLVLTINTFGFVLEICYTLIFFIYSTWNKRRKILLIFLGEIIFLALVVFLLMTFVHTTKQRKVIVGPVCIIFNILMYFAPLTVMRQVIKTKSVKYMPFLLSLTNLINGITWTTYALLKWDPFIVIPNSIGVVAGLVQISLYAIYYRTTKWDEEDNSRV</sequence>
<evidence type="ECO:0000256" key="7">
    <source>
        <dbReference type="ARBA" id="ARBA00022989"/>
    </source>
</evidence>
<dbReference type="InterPro" id="IPR004316">
    <property type="entry name" value="SWEET_rpt"/>
</dbReference>
<dbReference type="GO" id="GO:0051119">
    <property type="term" value="F:sugar transmembrane transporter activity"/>
    <property type="evidence" value="ECO:0007669"/>
    <property type="project" value="InterPro"/>
</dbReference>
<dbReference type="GO" id="GO:0012505">
    <property type="term" value="C:endomembrane system"/>
    <property type="evidence" value="ECO:0007669"/>
    <property type="project" value="UniProtKB-SubCell"/>
</dbReference>
<keyword evidence="6" id="KW-0677">Repeat</keyword>
<feature type="transmembrane region" description="Helical" evidence="9">
    <location>
        <begin position="231"/>
        <end position="252"/>
    </location>
</feature>
<evidence type="ECO:0000313" key="10">
    <source>
        <dbReference type="EMBL" id="KAK7389049.1"/>
    </source>
</evidence>
<evidence type="ECO:0000256" key="2">
    <source>
        <dbReference type="ARBA" id="ARBA00007809"/>
    </source>
</evidence>
<evidence type="ECO:0000256" key="9">
    <source>
        <dbReference type="RuleBase" id="RU910715"/>
    </source>
</evidence>
<keyword evidence="3 9" id="KW-0813">Transport</keyword>
<accession>A0AAN9S7I4</accession>
<dbReference type="FunFam" id="1.20.1280.290:FF:000001">
    <property type="entry name" value="Bidirectional sugar transporter SWEET"/>
    <property type="match status" value="1"/>
</dbReference>
<evidence type="ECO:0000256" key="8">
    <source>
        <dbReference type="ARBA" id="ARBA00023136"/>
    </source>
</evidence>
<gene>
    <name evidence="10" type="ORF">VNO78_23881</name>
</gene>
<feature type="transmembrane region" description="Helical" evidence="9">
    <location>
        <begin position="171"/>
        <end position="191"/>
    </location>
</feature>
<protein>
    <recommendedName>
        <fullName evidence="9">Bidirectional sugar transporter SWEET</fullName>
    </recommendedName>
</protein>
<keyword evidence="11" id="KW-1185">Reference proteome</keyword>
<dbReference type="Pfam" id="PF03083">
    <property type="entry name" value="MtN3_slv"/>
    <property type="match status" value="2"/>
</dbReference>
<evidence type="ECO:0000256" key="6">
    <source>
        <dbReference type="ARBA" id="ARBA00022737"/>
    </source>
</evidence>
<comment type="subcellular location">
    <subcellularLocation>
        <location evidence="1">Endomembrane system</location>
        <topology evidence="1">Multi-pass membrane protein</topology>
    </subcellularLocation>
</comment>
<proteinExistence type="inferred from homology"/>
<name>A0AAN9S7I4_PSOTE</name>
<feature type="transmembrane region" description="Helical" evidence="9">
    <location>
        <begin position="49"/>
        <end position="73"/>
    </location>
</feature>
<dbReference type="AlphaFoldDB" id="A0AAN9S7I4"/>
<dbReference type="Gene3D" id="1.20.1280.290">
    <property type="match status" value="2"/>
</dbReference>
<dbReference type="PANTHER" id="PTHR10791:SF159">
    <property type="entry name" value="BIDIRECTIONAL SUGAR TRANSPORTER SWEET5"/>
    <property type="match status" value="1"/>
</dbReference>
<keyword evidence="8 9" id="KW-0472">Membrane</keyword>
<dbReference type="InterPro" id="IPR047664">
    <property type="entry name" value="SWEET"/>
</dbReference>